<evidence type="ECO:0000256" key="3">
    <source>
        <dbReference type="ARBA" id="ARBA00012261"/>
    </source>
</evidence>
<dbReference type="InterPro" id="IPR011034">
    <property type="entry name" value="Formyl_transferase-like_C_sf"/>
</dbReference>
<dbReference type="HAMAP" id="MF_00182">
    <property type="entry name" value="Formyl_trans"/>
    <property type="match status" value="1"/>
</dbReference>
<keyword evidence="6 8" id="KW-0648">Protein biosynthesis</keyword>
<keyword evidence="5 8" id="KW-0808">Transferase</keyword>
<dbReference type="InterPro" id="IPR041711">
    <property type="entry name" value="Met-tRNA-FMT_N"/>
</dbReference>
<sequence length="313" mass="34321">MTKIVFMGTPSFSVPILEGLLSQNYEILAVVTQPDRPVGRKKILTQPPVKEAALKHGIEVLQPEKLSDSKEMARVLELKPDVIVTAAFGQFLPEKLLYAPTFGSVNVHASLLPKYRGGAPVHYAIINGEKETGVTIMRMVRQMDAGDILTQQAVPIEATDNVGTMFDKLSVVGKDLLLDTLPLIFDQKITPTPQVEEQATYAPNISREDEKINWEKTASEVDCQVRGMYPWPIAYTTYDGQRWKIIAGRASDKQTTKSAGEITALSKDGIDVAAGNNTVYEILELQPAGKGALTAREFLNGVGRKLTIGEKLI</sequence>
<proteinExistence type="inferred from homology"/>
<protein>
    <recommendedName>
        <fullName evidence="4 8">Methionyl-tRNA formyltransferase</fullName>
        <ecNumber evidence="3 8">2.1.2.9</ecNumber>
    </recommendedName>
</protein>
<dbReference type="EMBL" id="NGKA01000006">
    <property type="protein sequence ID" value="RSU13099.1"/>
    <property type="molecule type" value="Genomic_DNA"/>
</dbReference>
<feature type="domain" description="Formyl transferase N-terminal" evidence="9">
    <location>
        <begin position="3"/>
        <end position="180"/>
    </location>
</feature>
<evidence type="ECO:0000313" key="11">
    <source>
        <dbReference type="EMBL" id="RSU13099.1"/>
    </source>
</evidence>
<dbReference type="PANTHER" id="PTHR11138">
    <property type="entry name" value="METHIONYL-TRNA FORMYLTRANSFERASE"/>
    <property type="match status" value="1"/>
</dbReference>
<dbReference type="EC" id="2.1.2.9" evidence="3 8"/>
<dbReference type="Gene3D" id="3.40.50.170">
    <property type="entry name" value="Formyl transferase, N-terminal domain"/>
    <property type="match status" value="1"/>
</dbReference>
<dbReference type="FunFam" id="3.40.50.170:FF:000004">
    <property type="entry name" value="Methionyl-tRNA formyltransferase"/>
    <property type="match status" value="1"/>
</dbReference>
<dbReference type="InterPro" id="IPR005794">
    <property type="entry name" value="Fmt"/>
</dbReference>
<evidence type="ECO:0000259" key="9">
    <source>
        <dbReference type="Pfam" id="PF00551"/>
    </source>
</evidence>
<dbReference type="PANTHER" id="PTHR11138:SF5">
    <property type="entry name" value="METHIONYL-TRNA FORMYLTRANSFERASE, MITOCHONDRIAL"/>
    <property type="match status" value="1"/>
</dbReference>
<dbReference type="CDD" id="cd08646">
    <property type="entry name" value="FMT_core_Met-tRNA-FMT_N"/>
    <property type="match status" value="1"/>
</dbReference>
<dbReference type="AlphaFoldDB" id="A0A430AYH9"/>
<dbReference type="InterPro" id="IPR036477">
    <property type="entry name" value="Formyl_transf_N_sf"/>
</dbReference>
<comment type="caution">
    <text evidence="11">The sequence shown here is derived from an EMBL/GenBank/DDBJ whole genome shotgun (WGS) entry which is preliminary data.</text>
</comment>
<dbReference type="InterPro" id="IPR037022">
    <property type="entry name" value="Formyl_trans_C_sf"/>
</dbReference>
<dbReference type="RefSeq" id="WP_126808170.1">
    <property type="nucleotide sequence ID" value="NZ_NGKA01000006.1"/>
</dbReference>
<evidence type="ECO:0000256" key="6">
    <source>
        <dbReference type="ARBA" id="ARBA00022917"/>
    </source>
</evidence>
<dbReference type="OrthoDB" id="9802815at2"/>
<reference evidence="11 12" key="1">
    <citation type="submission" date="2017-05" db="EMBL/GenBank/DDBJ databases">
        <title>Vagococcus spp. assemblies.</title>
        <authorList>
            <person name="Gulvik C.A."/>
        </authorList>
    </citation>
    <scope>NUCLEOTIDE SEQUENCE [LARGE SCALE GENOMIC DNA]</scope>
    <source>
        <strain evidence="11 12">CCUG 51432</strain>
    </source>
</reference>
<name>A0A430AYH9_9ENTE</name>
<dbReference type="CDD" id="cd08704">
    <property type="entry name" value="Met_tRNA_FMT_C"/>
    <property type="match status" value="1"/>
</dbReference>
<dbReference type="FunFam" id="3.40.50.12230:FF:000001">
    <property type="entry name" value="Methionyl-tRNA formyltransferase"/>
    <property type="match status" value="1"/>
</dbReference>
<evidence type="ECO:0000256" key="5">
    <source>
        <dbReference type="ARBA" id="ARBA00022679"/>
    </source>
</evidence>
<dbReference type="GO" id="GO:0005829">
    <property type="term" value="C:cytosol"/>
    <property type="evidence" value="ECO:0007669"/>
    <property type="project" value="TreeGrafter"/>
</dbReference>
<evidence type="ECO:0000256" key="2">
    <source>
        <dbReference type="ARBA" id="ARBA00010699"/>
    </source>
</evidence>
<accession>A0A430AYH9</accession>
<dbReference type="SUPFAM" id="SSF50486">
    <property type="entry name" value="FMT C-terminal domain-like"/>
    <property type="match status" value="1"/>
</dbReference>
<dbReference type="Pfam" id="PF00551">
    <property type="entry name" value="Formyl_trans_N"/>
    <property type="match status" value="1"/>
</dbReference>
<dbReference type="Gene3D" id="3.10.25.10">
    <property type="entry name" value="Formyl transferase, C-terminal domain"/>
    <property type="match status" value="1"/>
</dbReference>
<feature type="binding site" evidence="8">
    <location>
        <begin position="110"/>
        <end position="113"/>
    </location>
    <ligand>
        <name>(6S)-5,6,7,8-tetrahydrofolate</name>
        <dbReference type="ChEBI" id="CHEBI:57453"/>
    </ligand>
</feature>
<evidence type="ECO:0000256" key="1">
    <source>
        <dbReference type="ARBA" id="ARBA00002606"/>
    </source>
</evidence>
<comment type="catalytic activity">
    <reaction evidence="7 8">
        <text>L-methionyl-tRNA(fMet) + (6R)-10-formyltetrahydrofolate = N-formyl-L-methionyl-tRNA(fMet) + (6S)-5,6,7,8-tetrahydrofolate + H(+)</text>
        <dbReference type="Rhea" id="RHEA:24380"/>
        <dbReference type="Rhea" id="RHEA-COMP:9952"/>
        <dbReference type="Rhea" id="RHEA-COMP:9953"/>
        <dbReference type="ChEBI" id="CHEBI:15378"/>
        <dbReference type="ChEBI" id="CHEBI:57453"/>
        <dbReference type="ChEBI" id="CHEBI:78530"/>
        <dbReference type="ChEBI" id="CHEBI:78844"/>
        <dbReference type="ChEBI" id="CHEBI:195366"/>
        <dbReference type="EC" id="2.1.2.9"/>
    </reaction>
</comment>
<dbReference type="InterPro" id="IPR044135">
    <property type="entry name" value="Met-tRNA-FMT_C"/>
</dbReference>
<dbReference type="InterPro" id="IPR002376">
    <property type="entry name" value="Formyl_transf_N"/>
</dbReference>
<evidence type="ECO:0000259" key="10">
    <source>
        <dbReference type="Pfam" id="PF02911"/>
    </source>
</evidence>
<comment type="similarity">
    <text evidence="2 8">Belongs to the Fmt family.</text>
</comment>
<comment type="function">
    <text evidence="1 8">Attaches a formyl group to the free amino group of methionyl-tRNA(fMet). The formyl group appears to play a dual role in the initiator identity of N-formylmethionyl-tRNA by promoting its recognition by IF2 and preventing the misappropriation of this tRNA by the elongation apparatus.</text>
</comment>
<evidence type="ECO:0000256" key="8">
    <source>
        <dbReference type="HAMAP-Rule" id="MF_00182"/>
    </source>
</evidence>
<dbReference type="Pfam" id="PF02911">
    <property type="entry name" value="Formyl_trans_C"/>
    <property type="match status" value="1"/>
</dbReference>
<organism evidence="11 12">
    <name type="scientific">Vagococcus elongatus</name>
    <dbReference type="NCBI Taxonomy" id="180344"/>
    <lineage>
        <taxon>Bacteria</taxon>
        <taxon>Bacillati</taxon>
        <taxon>Bacillota</taxon>
        <taxon>Bacilli</taxon>
        <taxon>Lactobacillales</taxon>
        <taxon>Enterococcaceae</taxon>
        <taxon>Vagococcus</taxon>
    </lineage>
</organism>
<dbReference type="GO" id="GO:0004479">
    <property type="term" value="F:methionyl-tRNA formyltransferase activity"/>
    <property type="evidence" value="ECO:0007669"/>
    <property type="project" value="UniProtKB-UniRule"/>
</dbReference>
<gene>
    <name evidence="8" type="primary">fmt</name>
    <name evidence="11" type="ORF">CBF29_05370</name>
</gene>
<evidence type="ECO:0000256" key="4">
    <source>
        <dbReference type="ARBA" id="ARBA00016014"/>
    </source>
</evidence>
<evidence type="ECO:0000313" key="12">
    <source>
        <dbReference type="Proteomes" id="UP000287605"/>
    </source>
</evidence>
<feature type="domain" description="Formyl transferase C-terminal" evidence="10">
    <location>
        <begin position="204"/>
        <end position="302"/>
    </location>
</feature>
<dbReference type="NCBIfam" id="TIGR00460">
    <property type="entry name" value="fmt"/>
    <property type="match status" value="1"/>
</dbReference>
<dbReference type="SUPFAM" id="SSF53328">
    <property type="entry name" value="Formyltransferase"/>
    <property type="match status" value="1"/>
</dbReference>
<evidence type="ECO:0000256" key="7">
    <source>
        <dbReference type="ARBA" id="ARBA00048558"/>
    </source>
</evidence>
<dbReference type="Proteomes" id="UP000287605">
    <property type="component" value="Unassembled WGS sequence"/>
</dbReference>
<keyword evidence="12" id="KW-1185">Reference proteome</keyword>
<dbReference type="InterPro" id="IPR005793">
    <property type="entry name" value="Formyl_trans_C"/>
</dbReference>